<gene>
    <name evidence="6" type="ORF">DFJ66_2328</name>
</gene>
<dbReference type="InterPro" id="IPR000847">
    <property type="entry name" value="LysR_HTH_N"/>
</dbReference>
<proteinExistence type="inferred from homology"/>
<protein>
    <submittedName>
        <fullName evidence="6">LysR family transcriptional regulator</fullName>
    </submittedName>
</protein>
<dbReference type="Pfam" id="PF00126">
    <property type="entry name" value="HTH_1"/>
    <property type="match status" value="1"/>
</dbReference>
<evidence type="ECO:0000259" key="5">
    <source>
        <dbReference type="PROSITE" id="PS50931"/>
    </source>
</evidence>
<keyword evidence="2" id="KW-0805">Transcription regulation</keyword>
<comment type="similarity">
    <text evidence="1">Belongs to the LysR transcriptional regulatory family.</text>
</comment>
<dbReference type="SUPFAM" id="SSF46785">
    <property type="entry name" value="Winged helix' DNA-binding domain"/>
    <property type="match status" value="1"/>
</dbReference>
<evidence type="ECO:0000256" key="4">
    <source>
        <dbReference type="ARBA" id="ARBA00023163"/>
    </source>
</evidence>
<dbReference type="Proteomes" id="UP000272729">
    <property type="component" value="Unassembled WGS sequence"/>
</dbReference>
<keyword evidence="7" id="KW-1185">Reference proteome</keyword>
<dbReference type="Gene3D" id="1.10.10.10">
    <property type="entry name" value="Winged helix-like DNA-binding domain superfamily/Winged helix DNA-binding domain"/>
    <property type="match status" value="1"/>
</dbReference>
<dbReference type="GO" id="GO:0003677">
    <property type="term" value="F:DNA binding"/>
    <property type="evidence" value="ECO:0007669"/>
    <property type="project" value="UniProtKB-KW"/>
</dbReference>
<name>A0A495X948_9PSEU</name>
<organism evidence="6 7">
    <name type="scientific">Saccharothrix variisporea</name>
    <dbReference type="NCBI Taxonomy" id="543527"/>
    <lineage>
        <taxon>Bacteria</taxon>
        <taxon>Bacillati</taxon>
        <taxon>Actinomycetota</taxon>
        <taxon>Actinomycetes</taxon>
        <taxon>Pseudonocardiales</taxon>
        <taxon>Pseudonocardiaceae</taxon>
        <taxon>Saccharothrix</taxon>
    </lineage>
</organism>
<dbReference type="GO" id="GO:0003700">
    <property type="term" value="F:DNA-binding transcription factor activity"/>
    <property type="evidence" value="ECO:0007669"/>
    <property type="project" value="InterPro"/>
</dbReference>
<keyword evidence="4" id="KW-0804">Transcription</keyword>
<evidence type="ECO:0000256" key="3">
    <source>
        <dbReference type="ARBA" id="ARBA00023125"/>
    </source>
</evidence>
<evidence type="ECO:0000313" key="6">
    <source>
        <dbReference type="EMBL" id="RKT69133.1"/>
    </source>
</evidence>
<evidence type="ECO:0000256" key="2">
    <source>
        <dbReference type="ARBA" id="ARBA00023015"/>
    </source>
</evidence>
<dbReference type="PANTHER" id="PTHR30346:SF0">
    <property type="entry name" value="HCA OPERON TRANSCRIPTIONAL ACTIVATOR HCAR"/>
    <property type="match status" value="1"/>
</dbReference>
<feature type="domain" description="HTH lysR-type" evidence="5">
    <location>
        <begin position="9"/>
        <end position="67"/>
    </location>
</feature>
<evidence type="ECO:0000313" key="7">
    <source>
        <dbReference type="Proteomes" id="UP000272729"/>
    </source>
</evidence>
<keyword evidence="3" id="KW-0238">DNA-binding</keyword>
<dbReference type="EMBL" id="RBXR01000001">
    <property type="protein sequence ID" value="RKT69133.1"/>
    <property type="molecule type" value="Genomic_DNA"/>
</dbReference>
<comment type="caution">
    <text evidence="6">The sequence shown here is derived from an EMBL/GenBank/DDBJ whole genome shotgun (WGS) entry which is preliminary data.</text>
</comment>
<dbReference type="InterPro" id="IPR005119">
    <property type="entry name" value="LysR_subst-bd"/>
</dbReference>
<dbReference type="AlphaFoldDB" id="A0A495X948"/>
<evidence type="ECO:0000256" key="1">
    <source>
        <dbReference type="ARBA" id="ARBA00009437"/>
    </source>
</evidence>
<dbReference type="SUPFAM" id="SSF53850">
    <property type="entry name" value="Periplasmic binding protein-like II"/>
    <property type="match status" value="1"/>
</dbReference>
<dbReference type="InterPro" id="IPR036388">
    <property type="entry name" value="WH-like_DNA-bd_sf"/>
</dbReference>
<dbReference type="Gene3D" id="3.40.190.10">
    <property type="entry name" value="Periplasmic binding protein-like II"/>
    <property type="match status" value="2"/>
</dbReference>
<dbReference type="PANTHER" id="PTHR30346">
    <property type="entry name" value="TRANSCRIPTIONAL DUAL REGULATOR HCAR-RELATED"/>
    <property type="match status" value="1"/>
</dbReference>
<reference evidence="6 7" key="1">
    <citation type="submission" date="2018-10" db="EMBL/GenBank/DDBJ databases">
        <title>Sequencing the genomes of 1000 actinobacteria strains.</title>
        <authorList>
            <person name="Klenk H.-P."/>
        </authorList>
    </citation>
    <scope>NUCLEOTIDE SEQUENCE [LARGE SCALE GENOMIC DNA]</scope>
    <source>
        <strain evidence="6 7">DSM 43911</strain>
    </source>
</reference>
<dbReference type="GO" id="GO:0032993">
    <property type="term" value="C:protein-DNA complex"/>
    <property type="evidence" value="ECO:0007669"/>
    <property type="project" value="TreeGrafter"/>
</dbReference>
<dbReference type="InterPro" id="IPR036390">
    <property type="entry name" value="WH_DNA-bd_sf"/>
</dbReference>
<dbReference type="PROSITE" id="PS50931">
    <property type="entry name" value="HTH_LYSR"/>
    <property type="match status" value="1"/>
</dbReference>
<sequence length="307" mass="34656">MTLAGKDGVELRDIEIFLTLAEELHFGRTAARLHVSQARVSQAISRQERHLGAPLFDRANRRRIELTPLGRQLRDDLRPVYTGLHDSLRRARLHAQGFTAVLRVGMIPPNAHDLRRYWETFRARHPRWRLRILHAPVTDPFAGLRRGDVDVLVTWLPVREPDLTVGPLLCTGPRVLAVPTDHPLARHDRVSQEAAADLLHPTVDAPGYWVEGLLPARTRRGRVIERGPVVGNAEEALALVSSGEVAGLFPAHVSRYWKRPDIAYLPVRDLDVVRFAPVWRTEAETDLVRAFARTVRDLGPLEDQEAS</sequence>
<dbReference type="Pfam" id="PF03466">
    <property type="entry name" value="LysR_substrate"/>
    <property type="match status" value="1"/>
</dbReference>
<accession>A0A495X948</accession>